<organism evidence="1 2">
    <name type="scientific">Curtobacterium poinsettiae</name>
    <dbReference type="NCBI Taxonomy" id="159612"/>
    <lineage>
        <taxon>Bacteria</taxon>
        <taxon>Bacillati</taxon>
        <taxon>Actinomycetota</taxon>
        <taxon>Actinomycetes</taxon>
        <taxon>Micrococcales</taxon>
        <taxon>Microbacteriaceae</taxon>
        <taxon>Curtobacterium</taxon>
    </lineage>
</organism>
<evidence type="ECO:0008006" key="3">
    <source>
        <dbReference type="Google" id="ProtNLM"/>
    </source>
</evidence>
<dbReference type="Proteomes" id="UP001062223">
    <property type="component" value="Chromosome"/>
</dbReference>
<dbReference type="KEGG" id="cpoi:OE229_16280"/>
<evidence type="ECO:0000313" key="2">
    <source>
        <dbReference type="Proteomes" id="UP001062223"/>
    </source>
</evidence>
<evidence type="ECO:0000313" key="1">
    <source>
        <dbReference type="EMBL" id="UYC80651.1"/>
    </source>
</evidence>
<name>A0A9Q9P8V7_9MICO</name>
<dbReference type="RefSeq" id="WP_262138909.1">
    <property type="nucleotide sequence ID" value="NZ_CP106879.1"/>
</dbReference>
<proteinExistence type="predicted"/>
<protein>
    <recommendedName>
        <fullName evidence="3">Terminase</fullName>
    </recommendedName>
</protein>
<gene>
    <name evidence="1" type="ORF">OE229_16280</name>
</gene>
<accession>A0A9Q9P8V7</accession>
<sequence>MLEEACRTRDRIVELDAAVKAEGLMIPSPQGSRVHPGVGEARQQRLTLARLLATLGIPPLEDDNLPAARKVRGVYGMR</sequence>
<dbReference type="AlphaFoldDB" id="A0A9Q9P8V7"/>
<dbReference type="EMBL" id="CP106879">
    <property type="protein sequence ID" value="UYC80651.1"/>
    <property type="molecule type" value="Genomic_DNA"/>
</dbReference>
<reference evidence="1" key="1">
    <citation type="submission" date="2022-09" db="EMBL/GenBank/DDBJ databases">
        <title>Taxonomy of Curtobacterium flaccumfaciens.</title>
        <authorList>
            <person name="Osdaghi E."/>
            <person name="Taghavi S.M."/>
            <person name="Hamidizade M."/>
            <person name="Abachi H."/>
            <person name="Fazliarab A."/>
            <person name="Baeyen S."/>
            <person name="Portier P."/>
            <person name="Van Vaerenbergh J."/>
            <person name="Jacques M.-A."/>
        </authorList>
    </citation>
    <scope>NUCLEOTIDE SEQUENCE</scope>
    <source>
        <strain evidence="1">AGQB46</strain>
    </source>
</reference>